<reference evidence="5 6" key="1">
    <citation type="submission" date="2012-03" db="EMBL/GenBank/DDBJ databases">
        <authorList>
            <person name="Harkins D.M."/>
            <person name="Madupu R."/>
            <person name="Durkin A.S."/>
            <person name="Torralba M."/>
            <person name="Methe B."/>
            <person name="Sutton G.G."/>
            <person name="Nelson K.E."/>
        </authorList>
    </citation>
    <scope>NUCLEOTIDE SEQUENCE [LARGE SCALE GENOMIC DNA]</scope>
    <source>
        <strain evidence="5 6">CCUG 2042</strain>
    </source>
</reference>
<dbReference type="EC" id="4.2.99.20" evidence="3"/>
<protein>
    <recommendedName>
        <fullName evidence="3">Putative 2-succinyl-6-hydroxy-2,4-cyclohexadiene-1-carboxylate synthase</fullName>
        <shortName evidence="3">SHCHC synthase</shortName>
        <ecNumber evidence="3">4.2.99.20</ecNumber>
    </recommendedName>
</protein>
<dbReference type="GO" id="GO:0009234">
    <property type="term" value="P:menaquinone biosynthetic process"/>
    <property type="evidence" value="ECO:0007669"/>
    <property type="project" value="UniProtKB-UniRule"/>
</dbReference>
<comment type="subunit">
    <text evidence="3">Monomer.</text>
</comment>
<evidence type="ECO:0000313" key="6">
    <source>
        <dbReference type="Proteomes" id="UP000006457"/>
    </source>
</evidence>
<dbReference type="InterPro" id="IPR029058">
    <property type="entry name" value="AB_hydrolase_fold"/>
</dbReference>
<comment type="function">
    <text evidence="3">Catalyzes a proton abstraction reaction that results in 2,5-elimination of pyruvate from 2-succinyl-5-enolpyruvyl-6-hydroxy-3-cyclohexene-1-carboxylate (SEPHCHC) and the formation of 2-succinyl-6-hydroxy-2,4-cyclohexadiene-1-carboxylate (SHCHC).</text>
</comment>
<evidence type="ECO:0000313" key="5">
    <source>
        <dbReference type="EMBL" id="EIJ67393.1"/>
    </source>
</evidence>
<dbReference type="HAMAP" id="MF_01660">
    <property type="entry name" value="MenH"/>
    <property type="match status" value="1"/>
</dbReference>
<comment type="pathway">
    <text evidence="3">Quinol/quinone metabolism; menaquinone biosynthesis.</text>
</comment>
<dbReference type="Pfam" id="PF00561">
    <property type="entry name" value="Abhydrolase_1"/>
    <property type="match status" value="1"/>
</dbReference>
<dbReference type="NCBIfam" id="NF008340">
    <property type="entry name" value="PRK11126.1"/>
    <property type="match status" value="1"/>
</dbReference>
<dbReference type="InterPro" id="IPR022485">
    <property type="entry name" value="SHCHC_synthase_MenH"/>
</dbReference>
<dbReference type="UniPathway" id="UPA01057">
    <property type="reaction ID" value="UER00900"/>
</dbReference>
<dbReference type="eggNOG" id="COG2267">
    <property type="taxonomic scope" value="Bacteria"/>
</dbReference>
<dbReference type="ESTHER" id="9past-i3d6q0">
    <property type="family name" value="MenH_SHCHC"/>
</dbReference>
<evidence type="ECO:0000256" key="2">
    <source>
        <dbReference type="ARBA" id="ARBA00023239"/>
    </source>
</evidence>
<keyword evidence="1 3" id="KW-0474">Menaquinone biosynthesis</keyword>
<dbReference type="PANTHER" id="PTHR42916:SF1">
    <property type="entry name" value="PROTEIN PHYLLO, CHLOROPLASTIC"/>
    <property type="match status" value="1"/>
</dbReference>
<dbReference type="PATRIC" id="fig|1095749.3.peg.2130"/>
<dbReference type="AlphaFoldDB" id="I3D6Q0"/>
<comment type="catalytic activity">
    <reaction evidence="3">
        <text>5-enolpyruvoyl-6-hydroxy-2-succinyl-cyclohex-3-ene-1-carboxylate = (1R,6R)-6-hydroxy-2-succinyl-cyclohexa-2,4-diene-1-carboxylate + pyruvate</text>
        <dbReference type="Rhea" id="RHEA:25597"/>
        <dbReference type="ChEBI" id="CHEBI:15361"/>
        <dbReference type="ChEBI" id="CHEBI:58689"/>
        <dbReference type="ChEBI" id="CHEBI:58818"/>
        <dbReference type="EC" id="4.2.99.20"/>
    </reaction>
</comment>
<sequence>MEFETMMNMVFLHGLLGTPEDWSKISELLPHFHCITLDLPFHGSAKLTEVKSFDDTASYLSKQIKIAVGHQPYMIVGYSLGGRIALYYALQAQCAKGNLQGLILEGVNLGLTDDNARKVRWKNDKFWAQRFMDDPIENVLNDWYQQPVFAHLTEMQRTALIAKRAANCGKNIGKMLQATSLAKQPYLGDKLRECELPVYYLVGEKDRKFRELARQEKLNMIVINQAGHNAHLENPQEYAKVIAQLIS</sequence>
<dbReference type="SUPFAM" id="SSF53474">
    <property type="entry name" value="alpha/beta-Hydrolases"/>
    <property type="match status" value="1"/>
</dbReference>
<comment type="caution">
    <text evidence="5">The sequence shown here is derived from an EMBL/GenBank/DDBJ whole genome shotgun (WGS) entry which is preliminary data.</text>
</comment>
<evidence type="ECO:0000259" key="4">
    <source>
        <dbReference type="Pfam" id="PF00561"/>
    </source>
</evidence>
<keyword evidence="6" id="KW-1185">Reference proteome</keyword>
<evidence type="ECO:0000256" key="3">
    <source>
        <dbReference type="HAMAP-Rule" id="MF_01660"/>
    </source>
</evidence>
<proteinExistence type="inferred from homology"/>
<keyword evidence="2 3" id="KW-0456">Lyase</keyword>
<dbReference type="InterPro" id="IPR000073">
    <property type="entry name" value="AB_hydrolase_1"/>
</dbReference>
<dbReference type="NCBIfam" id="TIGR03695">
    <property type="entry name" value="menH_SHCHC"/>
    <property type="match status" value="1"/>
</dbReference>
<comment type="pathway">
    <text evidence="3">Quinol/quinone metabolism; 1,4-dihydroxy-2-naphthoate biosynthesis; 1,4-dihydroxy-2-naphthoate from chorismate: step 3/7.</text>
</comment>
<evidence type="ECO:0000256" key="1">
    <source>
        <dbReference type="ARBA" id="ARBA00022428"/>
    </source>
</evidence>
<dbReference type="Gene3D" id="3.40.50.1820">
    <property type="entry name" value="alpha/beta hydrolase"/>
    <property type="match status" value="1"/>
</dbReference>
<dbReference type="UniPathway" id="UPA00079"/>
<dbReference type="Proteomes" id="UP000006457">
    <property type="component" value="Unassembled WGS sequence"/>
</dbReference>
<dbReference type="GO" id="GO:0070205">
    <property type="term" value="F:2-succinyl-6-hydroxy-2,4-cyclohexadiene-1-carboxylate synthase activity"/>
    <property type="evidence" value="ECO:0007669"/>
    <property type="project" value="UniProtKB-UniRule"/>
</dbReference>
<organism evidence="5 6">
    <name type="scientific">Pasteurella bettyae CCUG 2042</name>
    <dbReference type="NCBI Taxonomy" id="1095749"/>
    <lineage>
        <taxon>Bacteria</taxon>
        <taxon>Pseudomonadati</taxon>
        <taxon>Pseudomonadota</taxon>
        <taxon>Gammaproteobacteria</taxon>
        <taxon>Pasteurellales</taxon>
        <taxon>Pasteurellaceae</taxon>
        <taxon>Pasteurella</taxon>
    </lineage>
</organism>
<dbReference type="EMBL" id="AJSX01000047">
    <property type="protein sequence ID" value="EIJ67393.1"/>
    <property type="molecule type" value="Genomic_DNA"/>
</dbReference>
<comment type="similarity">
    <text evidence="3">Belongs to the AB hydrolase superfamily. MenH family.</text>
</comment>
<gene>
    <name evidence="3 5" type="primary">menH</name>
    <name evidence="5" type="ORF">HMPREF1052_0799</name>
</gene>
<feature type="domain" description="AB hydrolase-1" evidence="4">
    <location>
        <begin position="9"/>
        <end position="235"/>
    </location>
</feature>
<accession>I3D6Q0</accession>
<name>I3D6Q0_9PAST</name>
<dbReference type="PANTHER" id="PTHR42916">
    <property type="entry name" value="2-SUCCINYL-5-ENOLPYRUVYL-6-HYDROXY-3-CYCLOHEXENE-1-CARBOXYLATE SYNTHASE"/>
    <property type="match status" value="1"/>
</dbReference>